<sequence length="88" mass="10487">MEIAVLLTYRKHFDSSFFRLFLLRSIPNVLNYFSSYAGIRFGRLGFFLDFYLTLPRIVLAFLFFENYYSFHAENLATTFLLLNRFATS</sequence>
<accession>A0AAD4N022</accession>
<name>A0AAD4N022_9BILA</name>
<dbReference type="GO" id="GO:0007606">
    <property type="term" value="P:sensory perception of chemical stimulus"/>
    <property type="evidence" value="ECO:0007669"/>
    <property type="project" value="UniProtKB-UniRule"/>
</dbReference>
<keyword evidence="4 6" id="KW-1133">Transmembrane helix</keyword>
<keyword evidence="8" id="KW-1185">Reference proteome</keyword>
<evidence type="ECO:0000256" key="6">
    <source>
        <dbReference type="RuleBase" id="RU280813"/>
    </source>
</evidence>
<organism evidence="7 8">
    <name type="scientific">Ditylenchus destructor</name>
    <dbReference type="NCBI Taxonomy" id="166010"/>
    <lineage>
        <taxon>Eukaryota</taxon>
        <taxon>Metazoa</taxon>
        <taxon>Ecdysozoa</taxon>
        <taxon>Nematoda</taxon>
        <taxon>Chromadorea</taxon>
        <taxon>Rhabditida</taxon>
        <taxon>Tylenchina</taxon>
        <taxon>Tylenchomorpha</taxon>
        <taxon>Sphaerularioidea</taxon>
        <taxon>Anguinidae</taxon>
        <taxon>Anguininae</taxon>
        <taxon>Ditylenchus</taxon>
    </lineage>
</organism>
<dbReference type="EMBL" id="JAKKPZ010000032">
    <property type="protein sequence ID" value="KAI1709107.1"/>
    <property type="molecule type" value="Genomic_DNA"/>
</dbReference>
<feature type="transmembrane region" description="Helical" evidence="6">
    <location>
        <begin position="46"/>
        <end position="64"/>
    </location>
</feature>
<evidence type="ECO:0000313" key="8">
    <source>
        <dbReference type="Proteomes" id="UP001201812"/>
    </source>
</evidence>
<evidence type="ECO:0000256" key="5">
    <source>
        <dbReference type="ARBA" id="ARBA00023136"/>
    </source>
</evidence>
<dbReference type="GO" id="GO:0016020">
    <property type="term" value="C:membrane"/>
    <property type="evidence" value="ECO:0007669"/>
    <property type="project" value="UniProtKB-SubCell"/>
</dbReference>
<gene>
    <name evidence="7" type="ORF">DdX_11505</name>
</gene>
<comment type="similarity">
    <text evidence="2 6">Belongs to the nematode receptor-like protein srg family.</text>
</comment>
<evidence type="ECO:0000256" key="1">
    <source>
        <dbReference type="ARBA" id="ARBA00004141"/>
    </source>
</evidence>
<evidence type="ECO:0000256" key="3">
    <source>
        <dbReference type="ARBA" id="ARBA00022692"/>
    </source>
</evidence>
<dbReference type="GO" id="GO:0004888">
    <property type="term" value="F:transmembrane signaling receptor activity"/>
    <property type="evidence" value="ECO:0007669"/>
    <property type="project" value="InterPro"/>
</dbReference>
<dbReference type="Pfam" id="PF02118">
    <property type="entry name" value="Srg"/>
    <property type="match status" value="1"/>
</dbReference>
<dbReference type="Proteomes" id="UP001201812">
    <property type="component" value="Unassembled WGS sequence"/>
</dbReference>
<reference evidence="7" key="1">
    <citation type="submission" date="2022-01" db="EMBL/GenBank/DDBJ databases">
        <title>Genome Sequence Resource for Two Populations of Ditylenchus destructor, the Migratory Endoparasitic Phytonematode.</title>
        <authorList>
            <person name="Zhang H."/>
            <person name="Lin R."/>
            <person name="Xie B."/>
        </authorList>
    </citation>
    <scope>NUCLEOTIDE SEQUENCE</scope>
    <source>
        <strain evidence="7">BazhouSP</strain>
    </source>
</reference>
<evidence type="ECO:0000256" key="2">
    <source>
        <dbReference type="ARBA" id="ARBA00005692"/>
    </source>
</evidence>
<proteinExistence type="inferred from homology"/>
<feature type="transmembrane region" description="Helical" evidence="6">
    <location>
        <begin position="16"/>
        <end position="34"/>
    </location>
</feature>
<dbReference type="InterPro" id="IPR000609">
    <property type="entry name" value="7TM_GPCR_serpentine_rcpt_Srg"/>
</dbReference>
<keyword evidence="5 6" id="KW-0472">Membrane</keyword>
<evidence type="ECO:0000256" key="4">
    <source>
        <dbReference type="ARBA" id="ARBA00022989"/>
    </source>
</evidence>
<comment type="subcellular location">
    <subcellularLocation>
        <location evidence="1">Membrane</location>
        <topology evidence="1">Multi-pass membrane protein</topology>
    </subcellularLocation>
</comment>
<evidence type="ECO:0000313" key="7">
    <source>
        <dbReference type="EMBL" id="KAI1709107.1"/>
    </source>
</evidence>
<keyword evidence="3 6" id="KW-0812">Transmembrane</keyword>
<comment type="caution">
    <text evidence="7">The sequence shown here is derived from an EMBL/GenBank/DDBJ whole genome shotgun (WGS) entry which is preliminary data.</text>
</comment>
<comment type="caution">
    <text evidence="6">Lacks conserved residue(s) required for the propagation of feature annotation.</text>
</comment>
<protein>
    <recommendedName>
        <fullName evidence="6">Serpentine receptor class gamma</fullName>
    </recommendedName>
</protein>
<dbReference type="AlphaFoldDB" id="A0AAD4N022"/>